<keyword evidence="3" id="KW-1185">Reference proteome</keyword>
<dbReference type="RefSeq" id="WP_009624975.1">
    <property type="nucleotide sequence ID" value="NZ_VBTY01000001.1"/>
</dbReference>
<reference evidence="2" key="1">
    <citation type="submission" date="2019-05" db="EMBL/GenBank/DDBJ databases">
        <title>Whole genome sequencing of Pseudanabaena catenata USMAC16.</title>
        <authorList>
            <person name="Khan Z."/>
            <person name="Omar W.M."/>
            <person name="Convey P."/>
            <person name="Merican F."/>
            <person name="Najimudin N."/>
        </authorList>
    </citation>
    <scope>NUCLEOTIDE SEQUENCE</scope>
    <source>
        <strain evidence="2">USMAC16</strain>
    </source>
</reference>
<sequence length="198" mass="21721">MIITITSYKGGVGKTTTAIHLATYLHQTKGNVLLIDGDPNRSCLAWRDRGSLPFQVVDEKSATKHVRNYENIVIDTAARPDREELAALADGCDVLLLPTTPDALSLDALALTTTALKDIKVDKYKVLLTIVPPKPVKDGDEAREMLTESGMPLLKNGIRRFIAFQRSALLGVPVYEVKDSNSGIAWNEYVAVCKELLE</sequence>
<dbReference type="CDD" id="cd02042">
    <property type="entry name" value="ParAB_family"/>
    <property type="match status" value="1"/>
</dbReference>
<dbReference type="PANTHER" id="PTHR13696">
    <property type="entry name" value="P-LOOP CONTAINING NUCLEOSIDE TRIPHOSPHATE HYDROLASE"/>
    <property type="match status" value="1"/>
</dbReference>
<evidence type="ECO:0000313" key="3">
    <source>
        <dbReference type="Proteomes" id="UP001152872"/>
    </source>
</evidence>
<evidence type="ECO:0000259" key="1">
    <source>
        <dbReference type="Pfam" id="PF01656"/>
    </source>
</evidence>
<comment type="caution">
    <text evidence="2">The sequence shown here is derived from an EMBL/GenBank/DDBJ whole genome shotgun (WGS) entry which is preliminary data.</text>
</comment>
<dbReference type="Pfam" id="PF01656">
    <property type="entry name" value="CbiA"/>
    <property type="match status" value="1"/>
</dbReference>
<name>A0A9X4M3C0_9CYAN</name>
<dbReference type="AlphaFoldDB" id="A0A9X4M3C0"/>
<dbReference type="InterPro" id="IPR002586">
    <property type="entry name" value="CobQ/CobB/MinD/ParA_Nub-bd_dom"/>
</dbReference>
<evidence type="ECO:0000313" key="2">
    <source>
        <dbReference type="EMBL" id="MDG3492953.1"/>
    </source>
</evidence>
<dbReference type="PANTHER" id="PTHR13696:SF96">
    <property type="entry name" value="COBQ_COBB_MIND_PARA NUCLEOTIDE BINDING DOMAIN-CONTAINING PROTEIN"/>
    <property type="match status" value="1"/>
</dbReference>
<accession>A0A9X4M3C0</accession>
<dbReference type="Proteomes" id="UP001152872">
    <property type="component" value="Unassembled WGS sequence"/>
</dbReference>
<dbReference type="InterPro" id="IPR050678">
    <property type="entry name" value="DNA_Partitioning_ATPase"/>
</dbReference>
<proteinExistence type="predicted"/>
<feature type="domain" description="CobQ/CobB/MinD/ParA nucleotide binding" evidence="1">
    <location>
        <begin position="3"/>
        <end position="172"/>
    </location>
</feature>
<dbReference type="InterPro" id="IPR027417">
    <property type="entry name" value="P-loop_NTPase"/>
</dbReference>
<dbReference type="SUPFAM" id="SSF52540">
    <property type="entry name" value="P-loop containing nucleoside triphosphate hydrolases"/>
    <property type="match status" value="1"/>
</dbReference>
<organism evidence="2 3">
    <name type="scientific">Pseudanabaena catenata USMAC16</name>
    <dbReference type="NCBI Taxonomy" id="1855837"/>
    <lineage>
        <taxon>Bacteria</taxon>
        <taxon>Bacillati</taxon>
        <taxon>Cyanobacteriota</taxon>
        <taxon>Cyanophyceae</taxon>
        <taxon>Pseudanabaenales</taxon>
        <taxon>Pseudanabaenaceae</taxon>
        <taxon>Pseudanabaena</taxon>
    </lineage>
</organism>
<dbReference type="PIRSF" id="PIRSF009320">
    <property type="entry name" value="Nuc_binding_HP_1000"/>
    <property type="match status" value="1"/>
</dbReference>
<dbReference type="EMBL" id="VBTY01000001">
    <property type="protein sequence ID" value="MDG3492953.1"/>
    <property type="molecule type" value="Genomic_DNA"/>
</dbReference>
<gene>
    <name evidence="2" type="ORF">FEV09_00095</name>
</gene>
<dbReference type="Gene3D" id="3.40.50.300">
    <property type="entry name" value="P-loop containing nucleotide triphosphate hydrolases"/>
    <property type="match status" value="1"/>
</dbReference>
<protein>
    <submittedName>
        <fullName evidence="2">ParA family protein</fullName>
    </submittedName>
</protein>